<dbReference type="PANTHER" id="PTHR46580">
    <property type="entry name" value="SENSOR KINASE-RELATED"/>
    <property type="match status" value="1"/>
</dbReference>
<evidence type="ECO:0000256" key="1">
    <source>
        <dbReference type="ARBA" id="ARBA00022729"/>
    </source>
</evidence>
<name>A0A818S8F9_9BILA</name>
<dbReference type="Proteomes" id="UP000663881">
    <property type="component" value="Unassembled WGS sequence"/>
</dbReference>
<organism evidence="3 5">
    <name type="scientific">Adineta steineri</name>
    <dbReference type="NCBI Taxonomy" id="433720"/>
    <lineage>
        <taxon>Eukaryota</taxon>
        <taxon>Metazoa</taxon>
        <taxon>Spiralia</taxon>
        <taxon>Gnathifera</taxon>
        <taxon>Rotifera</taxon>
        <taxon>Eurotatoria</taxon>
        <taxon>Bdelloidea</taxon>
        <taxon>Adinetida</taxon>
        <taxon>Adinetidae</taxon>
        <taxon>Adineta</taxon>
    </lineage>
</organism>
<sequence>MFPLWAFGNNTNRVIATRLGQRTTRLYIVLLIMSFAIIIFYTVIQPELLTQAFDKPSFDVYNRLARDHGTTLECSCSVISTTYDRYVQINVTFHQICSSIFASNEWRENLTAGLVPDLSAYNTTDYRRFLSAHLQFLNGLCQLSIQAINNSVNQFLSSALVSAQLIQETVLYQQIDSLIEQNILNTPTTIAGLLSLILSINHGNAIVSTYQTNFEVLSPNFEVYAYVFYRAITYDNECSCALYATCTTQASFINNNSSEIVPIKGFKIGLSTCQLTFGPTDLYAISDTYTAQLAAGDFNGDGLSDLAVSDYIFPAVSVFLGISNGSFEQEITYSAADSQPYWLTVADFNNDDYLDIFVMSDNTYNVSILFGNGSETFEAMIVLPVISSIQNTPCSIASDLNSDGNIDIVFTKNDTPCTMGILLGYGNGSFADETIISIGNDKCMLSFAIADFNDDDHQDIAVTVDVNYHVAVLLGYGNGSFTIPMTFSTGIYSFPSSMHVNDFNGDGYIDIVVANQGNYNIGVLLGKGDGNFGTQITTMTGPPNIVIQIAVGDYNGDGKMDVAGVCGESSFSLYPTPTFVIVFVGYGNGSFGQQMIFSTELVSLDYVLANDFNGDGRLDLAIGSSNGGNFGIVLNTCACC</sequence>
<keyword evidence="2" id="KW-0812">Transmembrane</keyword>
<evidence type="ECO:0008006" key="6">
    <source>
        <dbReference type="Google" id="ProtNLM"/>
    </source>
</evidence>
<dbReference type="EMBL" id="CAJOAY010003130">
    <property type="protein sequence ID" value="CAF4003824.1"/>
    <property type="molecule type" value="Genomic_DNA"/>
</dbReference>
<dbReference type="InterPro" id="IPR028994">
    <property type="entry name" value="Integrin_alpha_N"/>
</dbReference>
<accession>A0A818S8F9</accession>
<evidence type="ECO:0000313" key="5">
    <source>
        <dbReference type="Proteomes" id="UP000663868"/>
    </source>
</evidence>
<protein>
    <recommendedName>
        <fullName evidence="6">VCBS repeat-containing protein</fullName>
    </recommendedName>
</protein>
<dbReference type="Pfam" id="PF13517">
    <property type="entry name" value="FG-GAP_3"/>
    <property type="match status" value="3"/>
</dbReference>
<dbReference type="EMBL" id="CAJOBB010000379">
    <property type="protein sequence ID" value="CAF3665940.1"/>
    <property type="molecule type" value="Genomic_DNA"/>
</dbReference>
<comment type="caution">
    <text evidence="3">The sequence shown here is derived from an EMBL/GenBank/DDBJ whole genome shotgun (WGS) entry which is preliminary data.</text>
</comment>
<dbReference type="Gene3D" id="2.130.10.130">
    <property type="entry name" value="Integrin alpha, N-terminal"/>
    <property type="match status" value="2"/>
</dbReference>
<reference evidence="3" key="1">
    <citation type="submission" date="2021-02" db="EMBL/GenBank/DDBJ databases">
        <authorList>
            <person name="Nowell W R."/>
        </authorList>
    </citation>
    <scope>NUCLEOTIDE SEQUENCE</scope>
</reference>
<gene>
    <name evidence="3" type="ORF">KXQ929_LOCUS8636</name>
    <name evidence="4" type="ORF">OKA104_LOCUS29945</name>
</gene>
<dbReference type="SUPFAM" id="SSF69318">
    <property type="entry name" value="Integrin alpha N-terminal domain"/>
    <property type="match status" value="2"/>
</dbReference>
<keyword evidence="2" id="KW-0472">Membrane</keyword>
<keyword evidence="1" id="KW-0732">Signal</keyword>
<proteinExistence type="predicted"/>
<dbReference type="Proteomes" id="UP000663868">
    <property type="component" value="Unassembled WGS sequence"/>
</dbReference>
<evidence type="ECO:0000256" key="2">
    <source>
        <dbReference type="SAM" id="Phobius"/>
    </source>
</evidence>
<evidence type="ECO:0000313" key="3">
    <source>
        <dbReference type="EMBL" id="CAF3665940.1"/>
    </source>
</evidence>
<feature type="transmembrane region" description="Helical" evidence="2">
    <location>
        <begin position="26"/>
        <end position="44"/>
    </location>
</feature>
<evidence type="ECO:0000313" key="4">
    <source>
        <dbReference type="EMBL" id="CAF4003824.1"/>
    </source>
</evidence>
<keyword evidence="2" id="KW-1133">Transmembrane helix</keyword>
<dbReference type="InterPro" id="IPR013517">
    <property type="entry name" value="FG-GAP"/>
</dbReference>
<dbReference type="AlphaFoldDB" id="A0A818S8F9"/>